<name>A0A4R6T8V7_9BACT</name>
<sequence>MNGVRVISLQFQGQNIPLIMDKKGDLNNNHFTVIIGKNASGKSRILASILNKIRIAKNHRLKPLEDSGYLRLWLNNEEYMISGKSYNPDDFKEINLLSISNSLFDKFPFSTKSDKNYTYIGQRMIGLSTHRRAIINDVLDVLNDNINTKEYQTKALKLFNFIGIEPFIRIKLRLGTNYKSIEKNDKHFIDPSSDLRKFLLELSQQRFFQNQSYFLEKKANDNDFINGLKEYIQKNLLFFARSNYTETIDYTIDFNSTTKSDHFTQDYEYFSILRRLNLLSYYSITVRKGNQEFDILESSTGQIGLLTTLLRALPHLKDNSIILIDEPEISLHPTWQMQYIELLQNYLSGFSGCHILIATHSHFLLSDLNPDWSSVVTIEAQKDGLNGEVLEYTPYSWSPEAILYNVFGIKGLRNHYFEYDVRTLLELISNNSKNKTKIKNLIEKLEEFKLPQGDPMKTILDEANYYLDSISK</sequence>
<dbReference type="EMBL" id="SNYF01000005">
    <property type="protein sequence ID" value="TDQ18603.1"/>
    <property type="molecule type" value="Genomic_DNA"/>
</dbReference>
<keyword evidence="2" id="KW-0067">ATP-binding</keyword>
<feature type="domain" description="ATPase AAA-type core" evidence="1">
    <location>
        <begin position="184"/>
        <end position="366"/>
    </location>
</feature>
<dbReference type="GO" id="GO:0016887">
    <property type="term" value="F:ATP hydrolysis activity"/>
    <property type="evidence" value="ECO:0007669"/>
    <property type="project" value="InterPro"/>
</dbReference>
<organism evidence="2 3">
    <name type="scientific">Algoriphagus boseongensis</name>
    <dbReference type="NCBI Taxonomy" id="1442587"/>
    <lineage>
        <taxon>Bacteria</taxon>
        <taxon>Pseudomonadati</taxon>
        <taxon>Bacteroidota</taxon>
        <taxon>Cytophagia</taxon>
        <taxon>Cytophagales</taxon>
        <taxon>Cyclobacteriaceae</taxon>
        <taxon>Algoriphagus</taxon>
    </lineage>
</organism>
<dbReference type="AlphaFoldDB" id="A0A4R6T8V7"/>
<keyword evidence="3" id="KW-1185">Reference proteome</keyword>
<dbReference type="InterPro" id="IPR027417">
    <property type="entry name" value="P-loop_NTPase"/>
</dbReference>
<gene>
    <name evidence="2" type="ORF">DFQ04_0408</name>
</gene>
<keyword evidence="2" id="KW-0547">Nucleotide-binding</keyword>
<dbReference type="SUPFAM" id="SSF52540">
    <property type="entry name" value="P-loop containing nucleoside triphosphate hydrolases"/>
    <property type="match status" value="1"/>
</dbReference>
<dbReference type="Gene3D" id="3.40.50.300">
    <property type="entry name" value="P-loop containing nucleotide triphosphate hydrolases"/>
    <property type="match status" value="1"/>
</dbReference>
<dbReference type="InterPro" id="IPR051396">
    <property type="entry name" value="Bact_Antivir_Def_Nuclease"/>
</dbReference>
<dbReference type="Pfam" id="PF13304">
    <property type="entry name" value="AAA_21"/>
    <property type="match status" value="1"/>
</dbReference>
<evidence type="ECO:0000259" key="1">
    <source>
        <dbReference type="Pfam" id="PF13304"/>
    </source>
</evidence>
<dbReference type="PANTHER" id="PTHR43581">
    <property type="entry name" value="ATP/GTP PHOSPHATASE"/>
    <property type="match status" value="1"/>
</dbReference>
<dbReference type="InterPro" id="IPR003959">
    <property type="entry name" value="ATPase_AAA_core"/>
</dbReference>
<proteinExistence type="predicted"/>
<evidence type="ECO:0000313" key="3">
    <source>
        <dbReference type="Proteomes" id="UP000294535"/>
    </source>
</evidence>
<protein>
    <submittedName>
        <fullName evidence="2">Putative ATP-binding protein involved in virulence</fullName>
    </submittedName>
</protein>
<evidence type="ECO:0000313" key="2">
    <source>
        <dbReference type="EMBL" id="TDQ18603.1"/>
    </source>
</evidence>
<dbReference type="PANTHER" id="PTHR43581:SF2">
    <property type="entry name" value="EXCINUCLEASE ATPASE SUBUNIT"/>
    <property type="match status" value="1"/>
</dbReference>
<dbReference type="Proteomes" id="UP000294535">
    <property type="component" value="Unassembled WGS sequence"/>
</dbReference>
<comment type="caution">
    <text evidence="2">The sequence shown here is derived from an EMBL/GenBank/DDBJ whole genome shotgun (WGS) entry which is preliminary data.</text>
</comment>
<accession>A0A4R6T8V7</accession>
<dbReference type="GO" id="GO:0005524">
    <property type="term" value="F:ATP binding"/>
    <property type="evidence" value="ECO:0007669"/>
    <property type="project" value="UniProtKB-KW"/>
</dbReference>
<reference evidence="2 3" key="1">
    <citation type="submission" date="2019-03" db="EMBL/GenBank/DDBJ databases">
        <title>Genomic Encyclopedia of Type Strains, Phase III (KMG-III): the genomes of soil and plant-associated and newly described type strains.</title>
        <authorList>
            <person name="Whitman W."/>
        </authorList>
    </citation>
    <scope>NUCLEOTIDE SEQUENCE [LARGE SCALE GENOMIC DNA]</scope>
    <source>
        <strain evidence="2 3">CECT 8446</strain>
    </source>
</reference>